<proteinExistence type="predicted"/>
<feature type="repeat" description="ANK" evidence="3">
    <location>
        <begin position="169"/>
        <end position="206"/>
    </location>
</feature>
<evidence type="ECO:0000256" key="1">
    <source>
        <dbReference type="ARBA" id="ARBA00022737"/>
    </source>
</evidence>
<dbReference type="RefSeq" id="WP_147084561.1">
    <property type="nucleotide sequence ID" value="NZ_VORM01000003.1"/>
</dbReference>
<dbReference type="SMART" id="SM00248">
    <property type="entry name" value="ANK"/>
    <property type="match status" value="5"/>
</dbReference>
<dbReference type="SUPFAM" id="SSF48403">
    <property type="entry name" value="Ankyrin repeat"/>
    <property type="match status" value="1"/>
</dbReference>
<feature type="repeat" description="ANK" evidence="3">
    <location>
        <begin position="69"/>
        <end position="101"/>
    </location>
</feature>
<dbReference type="PROSITE" id="PS50297">
    <property type="entry name" value="ANK_REP_REGION"/>
    <property type="match status" value="1"/>
</dbReference>
<reference evidence="4 5" key="1">
    <citation type="submission" date="2019-08" db="EMBL/GenBank/DDBJ databases">
        <title>Genomes of Subsaximicrobium wynnwilliamsii strains.</title>
        <authorList>
            <person name="Bowman J.P."/>
        </authorList>
    </citation>
    <scope>NUCLEOTIDE SEQUENCE [LARGE SCALE GENOMIC DNA]</scope>
    <source>
        <strain evidence="4 5">2-80-2</strain>
    </source>
</reference>
<keyword evidence="5" id="KW-1185">Reference proteome</keyword>
<dbReference type="Gene3D" id="1.25.40.20">
    <property type="entry name" value="Ankyrin repeat-containing domain"/>
    <property type="match status" value="2"/>
</dbReference>
<keyword evidence="2 3" id="KW-0040">ANK repeat</keyword>
<dbReference type="Proteomes" id="UP000321578">
    <property type="component" value="Unassembled WGS sequence"/>
</dbReference>
<keyword evidence="1" id="KW-0677">Repeat</keyword>
<dbReference type="EMBL" id="VORO01000001">
    <property type="protein sequence ID" value="TXD91099.1"/>
    <property type="molecule type" value="Genomic_DNA"/>
</dbReference>
<dbReference type="InterPro" id="IPR002110">
    <property type="entry name" value="Ankyrin_rpt"/>
</dbReference>
<organism evidence="4 5">
    <name type="scientific">Subsaximicrobium wynnwilliamsii</name>
    <dbReference type="NCBI Taxonomy" id="291179"/>
    <lineage>
        <taxon>Bacteria</taxon>
        <taxon>Pseudomonadati</taxon>
        <taxon>Bacteroidota</taxon>
        <taxon>Flavobacteriia</taxon>
        <taxon>Flavobacteriales</taxon>
        <taxon>Flavobacteriaceae</taxon>
        <taxon>Subsaximicrobium</taxon>
    </lineage>
</organism>
<evidence type="ECO:0000313" key="5">
    <source>
        <dbReference type="Proteomes" id="UP000321578"/>
    </source>
</evidence>
<dbReference type="Pfam" id="PF12796">
    <property type="entry name" value="Ank_2"/>
    <property type="match status" value="2"/>
</dbReference>
<evidence type="ECO:0000256" key="2">
    <source>
        <dbReference type="ARBA" id="ARBA00023043"/>
    </source>
</evidence>
<evidence type="ECO:0000313" key="4">
    <source>
        <dbReference type="EMBL" id="TXD91099.1"/>
    </source>
</evidence>
<sequence>MNSLFKAITLILISALPLQYCVNTNGNRKAENLNNDSALALLEAVSDGDTNLVTEILGTDPDLEITDGYGRTPLMIATYNADNKIAEMLIAAGSNVNAQDKKLNTPFLYAGASGNLPILKMSIANGADFEIYNRYGGTALIPAAEKGHLEAVKLLTEIPDYPIDHINILGWTALLEAIILSEEGETQIAIVRTLVEAGSDVNIPDKDGITPLEHAKNRSMDKIVGILSKTAANN</sequence>
<dbReference type="PANTHER" id="PTHR24188:SF29">
    <property type="entry name" value="GH09064P"/>
    <property type="match status" value="1"/>
</dbReference>
<gene>
    <name evidence="4" type="ORF">ESY86_00450</name>
</gene>
<protein>
    <submittedName>
        <fullName evidence="4">Uncharacterized protein</fullName>
    </submittedName>
</protein>
<evidence type="ECO:0000256" key="3">
    <source>
        <dbReference type="PROSITE-ProRule" id="PRU00023"/>
    </source>
</evidence>
<accession>A0A5C6ZMN9</accession>
<dbReference type="PANTHER" id="PTHR24188">
    <property type="entry name" value="ANKYRIN REPEAT PROTEIN"/>
    <property type="match status" value="1"/>
</dbReference>
<comment type="caution">
    <text evidence="4">The sequence shown here is derived from an EMBL/GenBank/DDBJ whole genome shotgun (WGS) entry which is preliminary data.</text>
</comment>
<dbReference type="InterPro" id="IPR036770">
    <property type="entry name" value="Ankyrin_rpt-contain_sf"/>
</dbReference>
<name>A0A5C6ZMN9_9FLAO</name>
<dbReference type="OrthoDB" id="9812708at2"/>
<dbReference type="AlphaFoldDB" id="A0A5C6ZMN9"/>
<dbReference type="PRINTS" id="PR01415">
    <property type="entry name" value="ANKYRIN"/>
</dbReference>
<dbReference type="PROSITE" id="PS50088">
    <property type="entry name" value="ANK_REPEAT"/>
    <property type="match status" value="2"/>
</dbReference>